<dbReference type="Gene3D" id="3.40.50.10810">
    <property type="entry name" value="Tandem AAA-ATPase domain"/>
    <property type="match status" value="1"/>
</dbReference>
<dbReference type="InterPro" id="IPR013083">
    <property type="entry name" value="Znf_RING/FYVE/PHD"/>
</dbReference>
<proteinExistence type="inferred from homology"/>
<dbReference type="PANTHER" id="PTHR45626:SF16">
    <property type="entry name" value="ATP-DEPENDENT HELICASE ULS1"/>
    <property type="match status" value="1"/>
</dbReference>
<dbReference type="GO" id="GO:0004386">
    <property type="term" value="F:helicase activity"/>
    <property type="evidence" value="ECO:0007669"/>
    <property type="project" value="UniProtKB-KW"/>
</dbReference>
<evidence type="ECO:0000256" key="1">
    <source>
        <dbReference type="ARBA" id="ARBA00004123"/>
    </source>
</evidence>
<dbReference type="PANTHER" id="PTHR45626">
    <property type="entry name" value="TRANSCRIPTION TERMINATION FACTOR 2-RELATED"/>
    <property type="match status" value="1"/>
</dbReference>
<dbReference type="CDD" id="cd18793">
    <property type="entry name" value="SF2_C_SNF"/>
    <property type="match status" value="1"/>
</dbReference>
<dbReference type="CDD" id="cd16449">
    <property type="entry name" value="RING-HC"/>
    <property type="match status" value="1"/>
</dbReference>
<dbReference type="PROSITE" id="PS51192">
    <property type="entry name" value="HELICASE_ATP_BIND_1"/>
    <property type="match status" value="1"/>
</dbReference>
<dbReference type="InterPro" id="IPR001841">
    <property type="entry name" value="Znf_RING"/>
</dbReference>
<keyword evidence="8" id="KW-0862">Zinc</keyword>
<dbReference type="InterPro" id="IPR027370">
    <property type="entry name" value="Znf-RING_euk"/>
</dbReference>
<sequence>MSRKLQLFLENLGQLTVPEDESNNIPEQLIPTLYPYQKFGLYFMKNAEESSNKGGILADDMGLGKTIQTIALITACPPLSDNTTSPPTPIPTLNKNKSNHKNRLMNSKATLIVCPVSLLSQWESELSKKIYPPPLVCVHHGPNRTKNSQKLAEFDIIITTYSIITTEIGTPENRGTLGSLKYHRVILDEAHEIKNQKTNKAKACFNIESTYRWCLTATPIQNEIGDLYSLIKFLRIEPYNDEAEFKESIKKPFDKLMISNDDEYNEYDNDELFQRLQVLFKSIALRRSKNAKIDDKPIVDLPAKHIYMIHIDFNSGERIFYDSVAKRAQARLEDAVGPDGKKLKVSYNKVLALLTKLRRVCLHPRLVGGGEDSPNDIQWDEYELLDKARTIPRDTVKRIIKKYSNGDQATCPLCMDVAVSPKIIPMCGHLFCEECLNNYITLFSRQNEEQHYNCSECNNEFILKDIISLEVFFKVHSAGLYEEYFNHHIIDKEIRVEDLPTSTKIDKMLEILKQSRKEAKDDKTVIFSQFTSFLDLLEEPLKEHGFKFLRLDGKTPAGQRSKMINTFQKDPKYKIFLISLKAGGVGLNLTAANRVILMDIWWNPAIENQAIDRVHRIGQKKEVHVHRLFINQSIEDTILQLQEKKQKLYESTLAEGENMKKLDTLSVPEIVHLFQNMGLDN</sequence>
<evidence type="ECO:0000256" key="3">
    <source>
        <dbReference type="ARBA" id="ARBA00022723"/>
    </source>
</evidence>
<protein>
    <recommendedName>
        <fullName evidence="17">DNA repair protein RAD5</fullName>
    </recommendedName>
</protein>
<feature type="domain" description="RING-type" evidence="12">
    <location>
        <begin position="411"/>
        <end position="458"/>
    </location>
</feature>
<evidence type="ECO:0000256" key="5">
    <source>
        <dbReference type="ARBA" id="ARBA00022771"/>
    </source>
</evidence>
<evidence type="ECO:0000259" key="14">
    <source>
        <dbReference type="PROSITE" id="PS51194"/>
    </source>
</evidence>
<evidence type="ECO:0000256" key="7">
    <source>
        <dbReference type="ARBA" id="ARBA00022806"/>
    </source>
</evidence>
<dbReference type="InterPro" id="IPR014001">
    <property type="entry name" value="Helicase_ATP-bd"/>
</dbReference>
<dbReference type="Pfam" id="PF00271">
    <property type="entry name" value="Helicase_C"/>
    <property type="match status" value="1"/>
</dbReference>
<dbReference type="Gene3D" id="3.30.40.10">
    <property type="entry name" value="Zinc/RING finger domain, C3HC4 (zinc finger)"/>
    <property type="match status" value="1"/>
</dbReference>
<dbReference type="GO" id="GO:0005737">
    <property type="term" value="C:cytoplasm"/>
    <property type="evidence" value="ECO:0007669"/>
    <property type="project" value="TreeGrafter"/>
</dbReference>
<keyword evidence="7" id="KW-0347">Helicase</keyword>
<dbReference type="SMART" id="SM00490">
    <property type="entry name" value="HELICc"/>
    <property type="match status" value="1"/>
</dbReference>
<dbReference type="PROSITE" id="PS51194">
    <property type="entry name" value="HELICASE_CTER"/>
    <property type="match status" value="1"/>
</dbReference>
<dbReference type="PROSITE" id="PS00518">
    <property type="entry name" value="ZF_RING_1"/>
    <property type="match status" value="1"/>
</dbReference>
<dbReference type="SUPFAM" id="SSF52540">
    <property type="entry name" value="P-loop containing nucleoside triphosphate hydrolases"/>
    <property type="match status" value="2"/>
</dbReference>
<dbReference type="Proteomes" id="UP000646827">
    <property type="component" value="Unassembled WGS sequence"/>
</dbReference>
<comment type="caution">
    <text evidence="15">The sequence shown here is derived from an EMBL/GenBank/DDBJ whole genome shotgun (WGS) entry which is preliminary data.</text>
</comment>
<dbReference type="InterPro" id="IPR027417">
    <property type="entry name" value="P-loop_NTPase"/>
</dbReference>
<feature type="region of interest" description="Disordered" evidence="11">
    <location>
        <begin position="78"/>
        <end position="100"/>
    </location>
</feature>
<dbReference type="OrthoDB" id="448448at2759"/>
<dbReference type="SUPFAM" id="SSF57850">
    <property type="entry name" value="RING/U-box"/>
    <property type="match status" value="1"/>
</dbReference>
<dbReference type="CDD" id="cd18008">
    <property type="entry name" value="DEXDc_SHPRH-like"/>
    <property type="match status" value="1"/>
</dbReference>
<evidence type="ECO:0000256" key="6">
    <source>
        <dbReference type="ARBA" id="ARBA00022801"/>
    </source>
</evidence>
<dbReference type="InterPro" id="IPR038718">
    <property type="entry name" value="SNF2-like_sf"/>
</dbReference>
<evidence type="ECO:0000256" key="11">
    <source>
        <dbReference type="SAM" id="MobiDB-lite"/>
    </source>
</evidence>
<dbReference type="Pfam" id="PF13445">
    <property type="entry name" value="zf-RING_UBOX"/>
    <property type="match status" value="1"/>
</dbReference>
<comment type="subcellular location">
    <subcellularLocation>
        <location evidence="1">Nucleus</location>
    </subcellularLocation>
</comment>
<evidence type="ECO:0000256" key="9">
    <source>
        <dbReference type="ARBA" id="ARBA00022840"/>
    </source>
</evidence>
<accession>A0A8H7SA91</accession>
<evidence type="ECO:0000256" key="10">
    <source>
        <dbReference type="PROSITE-ProRule" id="PRU00175"/>
    </source>
</evidence>
<evidence type="ECO:0000256" key="4">
    <source>
        <dbReference type="ARBA" id="ARBA00022741"/>
    </source>
</evidence>
<dbReference type="SMART" id="SM00184">
    <property type="entry name" value="RING"/>
    <property type="match status" value="1"/>
</dbReference>
<dbReference type="AlphaFoldDB" id="A0A8H7SA91"/>
<evidence type="ECO:0000313" key="16">
    <source>
        <dbReference type="Proteomes" id="UP000646827"/>
    </source>
</evidence>
<keyword evidence="16" id="KW-1185">Reference proteome</keyword>
<feature type="compositionally biased region" description="Polar residues" evidence="11">
    <location>
        <begin position="80"/>
        <end position="96"/>
    </location>
</feature>
<dbReference type="PROSITE" id="PS00690">
    <property type="entry name" value="DEAH_ATP_HELICASE"/>
    <property type="match status" value="1"/>
</dbReference>
<dbReference type="InterPro" id="IPR050628">
    <property type="entry name" value="SNF2_RAD54_helicase_TF"/>
</dbReference>
<dbReference type="GO" id="GO:0005634">
    <property type="term" value="C:nucleus"/>
    <property type="evidence" value="ECO:0007669"/>
    <property type="project" value="UniProtKB-SubCell"/>
</dbReference>
<keyword evidence="5 10" id="KW-0863">Zinc-finger</keyword>
<organism evidence="15 16">
    <name type="scientific">Circinella minor</name>
    <dbReference type="NCBI Taxonomy" id="1195481"/>
    <lineage>
        <taxon>Eukaryota</taxon>
        <taxon>Fungi</taxon>
        <taxon>Fungi incertae sedis</taxon>
        <taxon>Mucoromycota</taxon>
        <taxon>Mucoromycotina</taxon>
        <taxon>Mucoromycetes</taxon>
        <taxon>Mucorales</taxon>
        <taxon>Lichtheimiaceae</taxon>
        <taxon>Circinella</taxon>
    </lineage>
</organism>
<dbReference type="InterPro" id="IPR049730">
    <property type="entry name" value="SNF2/RAD54-like_C"/>
</dbReference>
<evidence type="ECO:0000259" key="13">
    <source>
        <dbReference type="PROSITE" id="PS51192"/>
    </source>
</evidence>
<keyword evidence="4" id="KW-0547">Nucleotide-binding</keyword>
<feature type="domain" description="Helicase C-terminal" evidence="14">
    <location>
        <begin position="504"/>
        <end position="665"/>
    </location>
</feature>
<dbReference type="PROSITE" id="PS50089">
    <property type="entry name" value="ZF_RING_2"/>
    <property type="match status" value="1"/>
</dbReference>
<dbReference type="GO" id="GO:0005524">
    <property type="term" value="F:ATP binding"/>
    <property type="evidence" value="ECO:0007669"/>
    <property type="project" value="UniProtKB-KW"/>
</dbReference>
<dbReference type="Gene3D" id="3.40.50.300">
    <property type="entry name" value="P-loop containing nucleotide triphosphate hydrolases"/>
    <property type="match status" value="1"/>
</dbReference>
<name>A0A8H7SA91_9FUNG</name>
<dbReference type="GO" id="GO:0016787">
    <property type="term" value="F:hydrolase activity"/>
    <property type="evidence" value="ECO:0007669"/>
    <property type="project" value="UniProtKB-KW"/>
</dbReference>
<evidence type="ECO:0008006" key="17">
    <source>
        <dbReference type="Google" id="ProtNLM"/>
    </source>
</evidence>
<feature type="domain" description="Helicase ATP-binding" evidence="13">
    <location>
        <begin position="46"/>
        <end position="237"/>
    </location>
</feature>
<keyword evidence="6" id="KW-0378">Hydrolase</keyword>
<evidence type="ECO:0000313" key="15">
    <source>
        <dbReference type="EMBL" id="KAG2224562.1"/>
    </source>
</evidence>
<dbReference type="SMART" id="SM00487">
    <property type="entry name" value="DEXDc"/>
    <property type="match status" value="1"/>
</dbReference>
<gene>
    <name evidence="15" type="ORF">INT45_004407</name>
</gene>
<dbReference type="InterPro" id="IPR002464">
    <property type="entry name" value="DNA/RNA_helicase_DEAH_CS"/>
</dbReference>
<evidence type="ECO:0000256" key="2">
    <source>
        <dbReference type="ARBA" id="ARBA00007025"/>
    </source>
</evidence>
<dbReference type="EMBL" id="JAEPRB010000041">
    <property type="protein sequence ID" value="KAG2224562.1"/>
    <property type="molecule type" value="Genomic_DNA"/>
</dbReference>
<evidence type="ECO:0000259" key="12">
    <source>
        <dbReference type="PROSITE" id="PS50089"/>
    </source>
</evidence>
<dbReference type="GO" id="GO:0008094">
    <property type="term" value="F:ATP-dependent activity, acting on DNA"/>
    <property type="evidence" value="ECO:0007669"/>
    <property type="project" value="TreeGrafter"/>
</dbReference>
<dbReference type="InterPro" id="IPR000330">
    <property type="entry name" value="SNF2_N"/>
</dbReference>
<keyword evidence="9" id="KW-0067">ATP-binding</keyword>
<keyword evidence="3" id="KW-0479">Metal-binding</keyword>
<dbReference type="Pfam" id="PF00176">
    <property type="entry name" value="SNF2-rel_dom"/>
    <property type="match status" value="1"/>
</dbReference>
<dbReference type="GO" id="GO:0008270">
    <property type="term" value="F:zinc ion binding"/>
    <property type="evidence" value="ECO:0007669"/>
    <property type="project" value="UniProtKB-KW"/>
</dbReference>
<evidence type="ECO:0000256" key="8">
    <source>
        <dbReference type="ARBA" id="ARBA00022833"/>
    </source>
</evidence>
<dbReference type="GO" id="GO:0000724">
    <property type="term" value="P:double-strand break repair via homologous recombination"/>
    <property type="evidence" value="ECO:0007669"/>
    <property type="project" value="TreeGrafter"/>
</dbReference>
<dbReference type="InterPro" id="IPR017907">
    <property type="entry name" value="Znf_RING_CS"/>
</dbReference>
<comment type="similarity">
    <text evidence="2">Belongs to the SNF2/RAD54 helicase family.</text>
</comment>
<dbReference type="InterPro" id="IPR001650">
    <property type="entry name" value="Helicase_C-like"/>
</dbReference>
<reference evidence="15 16" key="1">
    <citation type="submission" date="2020-12" db="EMBL/GenBank/DDBJ databases">
        <title>Metabolic potential, ecology and presence of endohyphal bacteria is reflected in genomic diversity of Mucoromycotina.</title>
        <authorList>
            <person name="Muszewska A."/>
            <person name="Okrasinska A."/>
            <person name="Steczkiewicz K."/>
            <person name="Drgas O."/>
            <person name="Orlowska M."/>
            <person name="Perlinska-Lenart U."/>
            <person name="Aleksandrzak-Piekarczyk T."/>
            <person name="Szatraj K."/>
            <person name="Zielenkiewicz U."/>
            <person name="Pilsyk S."/>
            <person name="Malc E."/>
            <person name="Mieczkowski P."/>
            <person name="Kruszewska J.S."/>
            <person name="Biernat P."/>
            <person name="Pawlowska J."/>
        </authorList>
    </citation>
    <scope>NUCLEOTIDE SEQUENCE [LARGE SCALE GENOMIC DNA]</scope>
    <source>
        <strain evidence="15 16">CBS 142.35</strain>
    </source>
</reference>